<feature type="compositionally biased region" description="Low complexity" evidence="12">
    <location>
        <begin position="339"/>
        <end position="349"/>
    </location>
</feature>
<dbReference type="GO" id="GO:0034451">
    <property type="term" value="C:centriolar satellite"/>
    <property type="evidence" value="ECO:0007669"/>
    <property type="project" value="UniProtKB-SubCell"/>
</dbReference>
<keyword evidence="14" id="KW-1185">Reference proteome</keyword>
<dbReference type="InterPro" id="IPR049733">
    <property type="entry name" value="CCDC61_N"/>
</dbReference>
<evidence type="ECO:0000256" key="5">
    <source>
        <dbReference type="ARBA" id="ARBA00023212"/>
    </source>
</evidence>
<dbReference type="PANTHER" id="PTHR22691">
    <property type="entry name" value="YEAST SPT2-RELATED"/>
    <property type="match status" value="1"/>
</dbReference>
<dbReference type="Ensembl" id="ENSJHYT00000018727.1">
    <property type="protein sequence ID" value="ENSJHYP00000015519.1"/>
    <property type="gene ID" value="ENSJHYG00000011920.1"/>
</dbReference>
<evidence type="ECO:0000256" key="1">
    <source>
        <dbReference type="ARBA" id="ARBA00004120"/>
    </source>
</evidence>
<feature type="compositionally biased region" description="Low complexity" evidence="12">
    <location>
        <begin position="357"/>
        <end position="367"/>
    </location>
</feature>
<dbReference type="AlphaFoldDB" id="A0A8C5J8D2"/>
<reference evidence="13" key="1">
    <citation type="submission" date="2025-08" db="UniProtKB">
        <authorList>
            <consortium name="Ensembl"/>
        </authorList>
    </citation>
    <scope>IDENTIFICATION</scope>
</reference>
<sequence length="524" mass="57750">MRRRGGARPANEVGRCGIAGRGQARRIPAGGEAPPMRHGCSRAPGAMAEPRYLQAECAFRPGAHTVRVTLTRSTLRVEVEAHGTSDLWRGEFDAAFIEDLTRKTGNFKQFGIFCSMLESALTQSSDSVSLELLTFTDLETLHSRKVGAVTRPSPSTSSPLNSKRYLILVYSVEFDRIHYPLPLPYAGRPDLVALVRELQEQLGRLRARRLEETQHLRDALWKALEEKRAAESRHQREYRQLAAELAQAKASEQKLQLRVKSLTAELASCRRGRQRSASPAPRTQERRSASLESHRSSRGRPSPKALSPAGSRPPRFDPTAFVRARQRRQKEAELRNQRRGVASGSSSPARSHRRSSSAESSRSWRQGGSPASKAPEPVPCRDRRVTRARRPLSASLCNSPCMVSSCPFGVPTPPSQSRVTRRSLVTPNLSPRCLAQLPATSCQCAGLLASALVKRTVPRSPQLSWLRSMPDCRLCRSTWTASTPTCDPSRDTDPPLPVSSGVLVQVCPRINPCLAPECLLLGMG</sequence>
<reference evidence="13" key="2">
    <citation type="submission" date="2025-09" db="UniProtKB">
        <authorList>
            <consortium name="Ensembl"/>
        </authorList>
    </citation>
    <scope>IDENTIFICATION</scope>
</reference>
<dbReference type="PANTHER" id="PTHR22691:SF1">
    <property type="entry name" value="CENTROSOMAL PROTEIN CCDC61"/>
    <property type="match status" value="1"/>
</dbReference>
<protein>
    <recommendedName>
        <fullName evidence="8">Centrosomal protein CCDC61</fullName>
    </recommendedName>
    <alternativeName>
        <fullName evidence="9">Coiled-coil domain-containing protein 61</fullName>
    </alternativeName>
    <alternativeName>
        <fullName evidence="10">VFL3 homolog</fullName>
    </alternativeName>
</protein>
<feature type="region of interest" description="Disordered" evidence="12">
    <location>
        <begin position="268"/>
        <end position="384"/>
    </location>
</feature>
<dbReference type="GO" id="GO:0036064">
    <property type="term" value="C:ciliary basal body"/>
    <property type="evidence" value="ECO:0007669"/>
    <property type="project" value="TreeGrafter"/>
</dbReference>
<feature type="coiled-coil region" evidence="11">
    <location>
        <begin position="195"/>
        <end position="265"/>
    </location>
</feature>
<evidence type="ECO:0000313" key="14">
    <source>
        <dbReference type="Proteomes" id="UP000694408"/>
    </source>
</evidence>
<dbReference type="CDD" id="cd22284">
    <property type="entry name" value="HD_CCDC61_N"/>
    <property type="match status" value="1"/>
</dbReference>
<evidence type="ECO:0000256" key="10">
    <source>
        <dbReference type="ARBA" id="ARBA00042326"/>
    </source>
</evidence>
<keyword evidence="4 11" id="KW-0175">Coiled coil</keyword>
<keyword evidence="3" id="KW-0963">Cytoplasm</keyword>
<evidence type="ECO:0000256" key="12">
    <source>
        <dbReference type="SAM" id="MobiDB-lite"/>
    </source>
</evidence>
<name>A0A8C5J8D2_JUNHY</name>
<accession>A0A8C5J8D2</accession>
<organism evidence="13 14">
    <name type="scientific">Junco hyemalis</name>
    <name type="common">Dark-eyed junco</name>
    <dbReference type="NCBI Taxonomy" id="40217"/>
    <lineage>
        <taxon>Eukaryota</taxon>
        <taxon>Metazoa</taxon>
        <taxon>Chordata</taxon>
        <taxon>Craniata</taxon>
        <taxon>Vertebrata</taxon>
        <taxon>Euteleostomi</taxon>
        <taxon>Archelosauria</taxon>
        <taxon>Archosauria</taxon>
        <taxon>Dinosauria</taxon>
        <taxon>Saurischia</taxon>
        <taxon>Theropoda</taxon>
        <taxon>Coelurosauria</taxon>
        <taxon>Aves</taxon>
        <taxon>Neognathae</taxon>
        <taxon>Neoaves</taxon>
        <taxon>Telluraves</taxon>
        <taxon>Australaves</taxon>
        <taxon>Passeriformes</taxon>
        <taxon>Passerellidae</taxon>
        <taxon>Junco</taxon>
    </lineage>
</organism>
<feature type="region of interest" description="Disordered" evidence="12">
    <location>
        <begin position="1"/>
        <end position="40"/>
    </location>
</feature>
<evidence type="ECO:0000313" key="13">
    <source>
        <dbReference type="Ensembl" id="ENSJHYP00000015519.1"/>
    </source>
</evidence>
<evidence type="ECO:0000256" key="8">
    <source>
        <dbReference type="ARBA" id="ARBA00040683"/>
    </source>
</evidence>
<comment type="similarity">
    <text evidence="7">Belongs to the CCDC61 family.</text>
</comment>
<evidence type="ECO:0000256" key="9">
    <source>
        <dbReference type="ARBA" id="ARBA00041518"/>
    </source>
</evidence>
<keyword evidence="5" id="KW-0206">Cytoskeleton</keyword>
<proteinExistence type="inferred from homology"/>
<keyword evidence="6" id="KW-0966">Cell projection</keyword>
<evidence type="ECO:0000256" key="6">
    <source>
        <dbReference type="ARBA" id="ARBA00023273"/>
    </source>
</evidence>
<evidence type="ECO:0000256" key="2">
    <source>
        <dbReference type="ARBA" id="ARBA00004607"/>
    </source>
</evidence>
<feature type="compositionally biased region" description="Basic and acidic residues" evidence="12">
    <location>
        <begin position="283"/>
        <end position="295"/>
    </location>
</feature>
<evidence type="ECO:0000256" key="3">
    <source>
        <dbReference type="ARBA" id="ARBA00022490"/>
    </source>
</evidence>
<evidence type="ECO:0000256" key="7">
    <source>
        <dbReference type="ARBA" id="ARBA00038217"/>
    </source>
</evidence>
<comment type="subcellular location">
    <subcellularLocation>
        <location evidence="1">Cytoplasm</location>
        <location evidence="1">Cytoskeleton</location>
        <location evidence="1">Cilium basal body</location>
    </subcellularLocation>
    <subcellularLocation>
        <location evidence="2">Cytoplasm</location>
        <location evidence="2">Cytoskeleton</location>
        <location evidence="2">Microtubule organizing center</location>
        <location evidence="2">Centrosome</location>
        <location evidence="2">Centriolar satellite</location>
    </subcellularLocation>
</comment>
<evidence type="ECO:0000256" key="4">
    <source>
        <dbReference type="ARBA" id="ARBA00023054"/>
    </source>
</evidence>
<dbReference type="Proteomes" id="UP000694408">
    <property type="component" value="Unplaced"/>
</dbReference>
<evidence type="ECO:0000256" key="11">
    <source>
        <dbReference type="SAM" id="Coils"/>
    </source>
</evidence>